<organism evidence="1 2">
    <name type="scientific">Ktedonobacter racemifer DSM 44963</name>
    <dbReference type="NCBI Taxonomy" id="485913"/>
    <lineage>
        <taxon>Bacteria</taxon>
        <taxon>Bacillati</taxon>
        <taxon>Chloroflexota</taxon>
        <taxon>Ktedonobacteria</taxon>
        <taxon>Ktedonobacterales</taxon>
        <taxon>Ktedonobacteraceae</taxon>
        <taxon>Ktedonobacter</taxon>
    </lineage>
</organism>
<sequence>MNSAKTYQRTCPGIGAPAAPIHKLCSQSVSGIPTGAIRQAVAIAACASKMSVSVTSLVEFCVLSLLAI</sequence>
<dbReference type="InParanoid" id="D6TT43"/>
<protein>
    <submittedName>
        <fullName evidence="1">Uncharacterized protein</fullName>
    </submittedName>
</protein>
<evidence type="ECO:0000313" key="2">
    <source>
        <dbReference type="Proteomes" id="UP000004508"/>
    </source>
</evidence>
<proteinExistence type="predicted"/>
<dbReference type="Proteomes" id="UP000004508">
    <property type="component" value="Unassembled WGS sequence"/>
</dbReference>
<reference evidence="1 2" key="1">
    <citation type="journal article" date="2011" name="Stand. Genomic Sci.">
        <title>Non-contiguous finished genome sequence and contextual data of the filamentous soil bacterium Ktedonobacter racemifer type strain (SOSP1-21).</title>
        <authorList>
            <person name="Chang Y.J."/>
            <person name="Land M."/>
            <person name="Hauser L."/>
            <person name="Chertkov O."/>
            <person name="Del Rio T.G."/>
            <person name="Nolan M."/>
            <person name="Copeland A."/>
            <person name="Tice H."/>
            <person name="Cheng J.F."/>
            <person name="Lucas S."/>
            <person name="Han C."/>
            <person name="Goodwin L."/>
            <person name="Pitluck S."/>
            <person name="Ivanova N."/>
            <person name="Ovchinikova G."/>
            <person name="Pati A."/>
            <person name="Chen A."/>
            <person name="Palaniappan K."/>
            <person name="Mavromatis K."/>
            <person name="Liolios K."/>
            <person name="Brettin T."/>
            <person name="Fiebig A."/>
            <person name="Rohde M."/>
            <person name="Abt B."/>
            <person name="Goker M."/>
            <person name="Detter J.C."/>
            <person name="Woyke T."/>
            <person name="Bristow J."/>
            <person name="Eisen J.A."/>
            <person name="Markowitz V."/>
            <person name="Hugenholtz P."/>
            <person name="Kyrpides N.C."/>
            <person name="Klenk H.P."/>
            <person name="Lapidus A."/>
        </authorList>
    </citation>
    <scope>NUCLEOTIDE SEQUENCE [LARGE SCALE GENOMIC DNA]</scope>
    <source>
        <strain evidence="2">DSM 44963</strain>
    </source>
</reference>
<evidence type="ECO:0000313" key="1">
    <source>
        <dbReference type="EMBL" id="EFH83594.1"/>
    </source>
</evidence>
<comment type="caution">
    <text evidence="1">The sequence shown here is derived from an EMBL/GenBank/DDBJ whole genome shotgun (WGS) entry which is preliminary data.</text>
</comment>
<accession>D6TT43</accession>
<gene>
    <name evidence="1" type="ORF">Krac_4581</name>
</gene>
<dbReference type="EMBL" id="ADVG01000003">
    <property type="protein sequence ID" value="EFH83594.1"/>
    <property type="molecule type" value="Genomic_DNA"/>
</dbReference>
<keyword evidence="2" id="KW-1185">Reference proteome</keyword>
<dbReference type="AlphaFoldDB" id="D6TT43"/>
<name>D6TT43_KTERA</name>